<reference evidence="2 3" key="1">
    <citation type="submission" date="2018-05" db="EMBL/GenBank/DDBJ databases">
        <title>Genomic Encyclopedia of Type Strains, Phase IV (KMG-IV): sequencing the most valuable type-strain genomes for metagenomic binning, comparative biology and taxonomic classification.</title>
        <authorList>
            <person name="Goeker M."/>
        </authorList>
    </citation>
    <scope>NUCLEOTIDE SEQUENCE [LARGE SCALE GENOMIC DNA]</scope>
    <source>
        <strain evidence="2 3">JC118</strain>
    </source>
</reference>
<dbReference type="GeneID" id="94440026"/>
<dbReference type="EMBL" id="JALDAW010000011">
    <property type="protein sequence ID" value="MDY5167247.1"/>
    <property type="molecule type" value="Genomic_DNA"/>
</dbReference>
<evidence type="ECO:0000313" key="2">
    <source>
        <dbReference type="EMBL" id="PXX81735.1"/>
    </source>
</evidence>
<dbReference type="AlphaFoldDB" id="A0A318L1B2"/>
<gene>
    <name evidence="2" type="ORF">DES51_101351</name>
    <name evidence="1" type="ORF">MQE39_03800</name>
</gene>
<evidence type="ECO:0000313" key="3">
    <source>
        <dbReference type="Proteomes" id="UP000247612"/>
    </source>
</evidence>
<dbReference type="STRING" id="1034346.GCA_000313565_00346"/>
<name>A0A318L1B2_9FIRM</name>
<dbReference type="OrthoDB" id="9867308at2"/>
<proteinExistence type="predicted"/>
<protein>
    <submittedName>
        <fullName evidence="2">Uncharacterized protein</fullName>
    </submittedName>
</protein>
<organism evidence="2 3">
    <name type="scientific">Dielma fastidiosa</name>
    <dbReference type="NCBI Taxonomy" id="1034346"/>
    <lineage>
        <taxon>Bacteria</taxon>
        <taxon>Bacillati</taxon>
        <taxon>Bacillota</taxon>
        <taxon>Erysipelotrichia</taxon>
        <taxon>Erysipelotrichales</taxon>
        <taxon>Erysipelotrichaceae</taxon>
        <taxon>Dielma</taxon>
    </lineage>
</organism>
<reference evidence="1" key="2">
    <citation type="submission" date="2022-03" db="EMBL/GenBank/DDBJ databases">
        <title>First case of bacteraemia caused by Dielma fastidiosa in a patient hospitalised with diverticulitis.</title>
        <authorList>
            <person name="Forman-Ankjaer B."/>
            <person name="Hvid-Jensen F."/>
            <person name="Kobel C.M."/>
            <person name="Greve T."/>
        </authorList>
    </citation>
    <scope>NUCLEOTIDE SEQUENCE</scope>
    <source>
        <strain evidence="1">AUH_DF_2021</strain>
    </source>
</reference>
<evidence type="ECO:0000313" key="1">
    <source>
        <dbReference type="EMBL" id="MDY5167247.1"/>
    </source>
</evidence>
<dbReference type="Proteomes" id="UP001276902">
    <property type="component" value="Unassembled WGS sequence"/>
</dbReference>
<sequence length="64" mass="7321">MRKILILTNMKTDEDVREIDSIMSSFLAAYEINLYNHSLTIDNAGNDQLAAIRRALMENGYIVM</sequence>
<dbReference type="RefSeq" id="WP_022936651.1">
    <property type="nucleotide sequence ID" value="NZ_BAABZA010000001.1"/>
</dbReference>
<dbReference type="EMBL" id="QJKH01000001">
    <property type="protein sequence ID" value="PXX81735.1"/>
    <property type="molecule type" value="Genomic_DNA"/>
</dbReference>
<accession>A0A318L1B2</accession>
<comment type="caution">
    <text evidence="2">The sequence shown here is derived from an EMBL/GenBank/DDBJ whole genome shotgun (WGS) entry which is preliminary data.</text>
</comment>
<dbReference type="Proteomes" id="UP000247612">
    <property type="component" value="Unassembled WGS sequence"/>
</dbReference>
<keyword evidence="3" id="KW-1185">Reference proteome</keyword>